<organism evidence="10 11">
    <name type="scientific">Triplophysa tibetana</name>
    <dbReference type="NCBI Taxonomy" id="1572043"/>
    <lineage>
        <taxon>Eukaryota</taxon>
        <taxon>Metazoa</taxon>
        <taxon>Chordata</taxon>
        <taxon>Craniata</taxon>
        <taxon>Vertebrata</taxon>
        <taxon>Euteleostomi</taxon>
        <taxon>Actinopterygii</taxon>
        <taxon>Neopterygii</taxon>
        <taxon>Teleostei</taxon>
        <taxon>Ostariophysi</taxon>
        <taxon>Cypriniformes</taxon>
        <taxon>Nemacheilidae</taxon>
        <taxon>Triplophysa</taxon>
    </lineage>
</organism>
<feature type="compositionally biased region" description="Basic residues" evidence="8">
    <location>
        <begin position="276"/>
        <end position="291"/>
    </location>
</feature>
<evidence type="ECO:0000256" key="7">
    <source>
        <dbReference type="PROSITE-ProRule" id="PRU00221"/>
    </source>
</evidence>
<feature type="domain" description="C2H2-type" evidence="9">
    <location>
        <begin position="43"/>
        <end position="71"/>
    </location>
</feature>
<evidence type="ECO:0000256" key="4">
    <source>
        <dbReference type="ARBA" id="ARBA00023163"/>
    </source>
</evidence>
<evidence type="ECO:0000256" key="2">
    <source>
        <dbReference type="ARBA" id="ARBA00022574"/>
    </source>
</evidence>
<comment type="subcellular location">
    <subcellularLocation>
        <location evidence="1">Nucleus</location>
    </subcellularLocation>
</comment>
<dbReference type="GO" id="GO:0006383">
    <property type="term" value="P:transcription by RNA polymerase III"/>
    <property type="evidence" value="ECO:0007669"/>
    <property type="project" value="TreeGrafter"/>
</dbReference>
<keyword evidence="4" id="KW-0804">Transcription</keyword>
<dbReference type="GO" id="GO:0000127">
    <property type="term" value="C:transcription factor TFIIIC complex"/>
    <property type="evidence" value="ECO:0007669"/>
    <property type="project" value="TreeGrafter"/>
</dbReference>
<evidence type="ECO:0000256" key="5">
    <source>
        <dbReference type="ARBA" id="ARBA00023242"/>
    </source>
</evidence>
<keyword evidence="2 7" id="KW-0853">WD repeat</keyword>
<dbReference type="InterPro" id="IPR052416">
    <property type="entry name" value="GTF3C_component"/>
</dbReference>
<keyword evidence="6" id="KW-0862">Zinc</keyword>
<dbReference type="Proteomes" id="UP000324632">
    <property type="component" value="Chromosome 18"/>
</dbReference>
<keyword evidence="3" id="KW-0677">Repeat</keyword>
<dbReference type="InterPro" id="IPR013087">
    <property type="entry name" value="Znf_C2H2_type"/>
</dbReference>
<proteinExistence type="predicted"/>
<name>A0A5A9NG03_9TELE</name>
<dbReference type="InterPro" id="IPR001680">
    <property type="entry name" value="WD40_rpt"/>
</dbReference>
<evidence type="ECO:0000256" key="6">
    <source>
        <dbReference type="PROSITE-ProRule" id="PRU00042"/>
    </source>
</evidence>
<comment type="caution">
    <text evidence="10">The sequence shown here is derived from an EMBL/GenBank/DDBJ whole genome shotgun (WGS) entry which is preliminary data.</text>
</comment>
<dbReference type="PROSITE" id="PS00028">
    <property type="entry name" value="ZINC_FINGER_C2H2_1"/>
    <property type="match status" value="1"/>
</dbReference>
<feature type="compositionally biased region" description="Basic and acidic residues" evidence="8">
    <location>
        <begin position="82"/>
        <end position="96"/>
    </location>
</feature>
<dbReference type="AlphaFoldDB" id="A0A5A9NG03"/>
<keyword evidence="11" id="KW-1185">Reference proteome</keyword>
<dbReference type="EMBL" id="SOYY01000018">
    <property type="protein sequence ID" value="KAA0708403.1"/>
    <property type="molecule type" value="Genomic_DNA"/>
</dbReference>
<accession>A0A5A9NG03</accession>
<dbReference type="PROSITE" id="PS50082">
    <property type="entry name" value="WD_REPEATS_2"/>
    <property type="match status" value="1"/>
</dbReference>
<dbReference type="PANTHER" id="PTHR15052">
    <property type="entry name" value="RNA POLYMERASE III TRANSCRIPTION INITIATION FACTOR COMPLEX SUBUNIT"/>
    <property type="match status" value="1"/>
</dbReference>
<dbReference type="InterPro" id="IPR015943">
    <property type="entry name" value="WD40/YVTN_repeat-like_dom_sf"/>
</dbReference>
<dbReference type="SUPFAM" id="SSF57667">
    <property type="entry name" value="beta-beta-alpha zinc fingers"/>
    <property type="match status" value="1"/>
</dbReference>
<dbReference type="PROSITE" id="PS00678">
    <property type="entry name" value="WD_REPEATS_1"/>
    <property type="match status" value="1"/>
</dbReference>
<gene>
    <name evidence="10" type="ORF">E1301_Tti005645</name>
</gene>
<dbReference type="GO" id="GO:0005634">
    <property type="term" value="C:nucleus"/>
    <property type="evidence" value="ECO:0007669"/>
    <property type="project" value="UniProtKB-SubCell"/>
</dbReference>
<dbReference type="PROSITE" id="PS50157">
    <property type="entry name" value="ZINC_FINGER_C2H2_2"/>
    <property type="match status" value="1"/>
</dbReference>
<sequence>MRLLLHKRIRTKISSWAMYFGEELHLLYRNIVYIKGDFESGKYKCLICKKEFYSESGVKYHINSIHSQDWFVIKSKAKSSKFDKLHKTEPKEDSTKPSDVPSPNPSPLDAWQQKQTPAAATSGETINPGLDDCTDCGSSKEKGIHGHGYPEGQTESRVNGFTLRKGHGGPTKAGQTPGVDQESSFNTKETKRKPGRPLGKTSAKTPAKKRKKEIVPQTPPQDENSANPDTPELTASGRPKRRAAKVALDYLHTLAKHYDGPSEVSTKDTPKSKNSVQKKKPAKGKGRGAKRKAPDSDDDEDFAPDDDQDEEDSEEEVDSETEIHLVKECKSRTSRGHFHGMLANGLAANAMGPVWNSFRKNKDFRDENLSPWVFPEWTPSAKDWHILSNSEAEKYLPQEKKSAAFTFTRETFKGKTDLERVKRFESLPHHSERWDSLFFVGGPVRSMEWCPCPDGAAPRQYAAIYCHKGMDDRNKINKMYTGPALLQLWDVGELESKSRPSTAPHLAYALAVDDGCIWNIKWCPAGAWELPSTNRKAPQLARLGLLAAAFSNGTIGIYSLPHPQALAGHHQSKGEGSNAPLICKVKRVLTLKMGSNQADHKSRSGLCFAMDWLHVKPHNLVAAGFSDGVVALWDLCSKSSLLKVRSPEGVLVLYPYNCFFAHNEIVRNLCWCRASSTMLVTVGDDRMAKVWDLKKTHTPLLSVKRCLTTDVYWPLFWSGILVAQENCYATFGQHGVHYFDSGYIGIKPFFVCPRKNTVWSISMTDWLNSFVIGDNGGDCVLSLLPEMNADPTSVRRRRYSVYRTDLVPFEPGQRDDEMVKEEEEVEMPSFPGQEPQTYKGATRKYRLLLRSMTFGTFAKSESRPMMQHVQKHENKGIVKVDQMPLNALYKVCFNPNMDSYNWVLSGGQSGLVRVHCVRGLSNSVMVKLLHETQAQFSSMFQSQESEDSATAVRHTTADTVQVC</sequence>
<feature type="compositionally biased region" description="Acidic residues" evidence="8">
    <location>
        <begin position="296"/>
        <end position="320"/>
    </location>
</feature>
<keyword evidence="6" id="KW-0479">Metal-binding</keyword>
<dbReference type="SMART" id="SM00320">
    <property type="entry name" value="WD40"/>
    <property type="match status" value="4"/>
</dbReference>
<keyword evidence="5" id="KW-0539">Nucleus</keyword>
<dbReference type="PANTHER" id="PTHR15052:SF2">
    <property type="entry name" value="GENERAL TRANSCRIPTION FACTOR 3C POLYPEPTIDE 2"/>
    <property type="match status" value="1"/>
</dbReference>
<reference evidence="10 11" key="1">
    <citation type="journal article" date="2019" name="Mol. Ecol. Resour.">
        <title>Chromosome-level genome assembly of Triplophysa tibetana, a fish adapted to the harsh high-altitude environment of the Tibetan Plateau.</title>
        <authorList>
            <person name="Yang X."/>
            <person name="Liu H."/>
            <person name="Ma Z."/>
            <person name="Zou Y."/>
            <person name="Zou M."/>
            <person name="Mao Y."/>
            <person name="Li X."/>
            <person name="Wang H."/>
            <person name="Chen T."/>
            <person name="Wang W."/>
            <person name="Yang R."/>
        </authorList>
    </citation>
    <scope>NUCLEOTIDE SEQUENCE [LARGE SCALE GENOMIC DNA]</scope>
    <source>
        <strain evidence="10">TTIB1903HZAU</strain>
        <tissue evidence="10">Muscle</tissue>
    </source>
</reference>
<feature type="compositionally biased region" description="Polar residues" evidence="8">
    <location>
        <begin position="112"/>
        <end position="125"/>
    </location>
</feature>
<feature type="repeat" description="WD" evidence="7">
    <location>
        <begin position="659"/>
        <end position="694"/>
    </location>
</feature>
<feature type="compositionally biased region" description="Basic and acidic residues" evidence="8">
    <location>
        <begin position="256"/>
        <end position="271"/>
    </location>
</feature>
<dbReference type="InterPro" id="IPR036236">
    <property type="entry name" value="Znf_C2H2_sf"/>
</dbReference>
<dbReference type="InterPro" id="IPR036322">
    <property type="entry name" value="WD40_repeat_dom_sf"/>
</dbReference>
<evidence type="ECO:0000313" key="11">
    <source>
        <dbReference type="Proteomes" id="UP000324632"/>
    </source>
</evidence>
<dbReference type="GO" id="GO:0008270">
    <property type="term" value="F:zinc ion binding"/>
    <property type="evidence" value="ECO:0007669"/>
    <property type="project" value="UniProtKB-KW"/>
</dbReference>
<dbReference type="SUPFAM" id="SSF50978">
    <property type="entry name" value="WD40 repeat-like"/>
    <property type="match status" value="1"/>
</dbReference>
<evidence type="ECO:0000313" key="10">
    <source>
        <dbReference type="EMBL" id="KAA0708403.1"/>
    </source>
</evidence>
<evidence type="ECO:0000256" key="1">
    <source>
        <dbReference type="ARBA" id="ARBA00004123"/>
    </source>
</evidence>
<evidence type="ECO:0000256" key="8">
    <source>
        <dbReference type="SAM" id="MobiDB-lite"/>
    </source>
</evidence>
<keyword evidence="6" id="KW-0863">Zinc-finger</keyword>
<feature type="region of interest" description="Disordered" evidence="8">
    <location>
        <begin position="82"/>
        <end position="324"/>
    </location>
</feature>
<protein>
    <submittedName>
        <fullName evidence="10">General transcription factor 3C polypeptide 2 TF3C-beta</fullName>
    </submittedName>
</protein>
<dbReference type="Gene3D" id="3.30.160.60">
    <property type="entry name" value="Classic Zinc Finger"/>
    <property type="match status" value="1"/>
</dbReference>
<evidence type="ECO:0000256" key="3">
    <source>
        <dbReference type="ARBA" id="ARBA00022737"/>
    </source>
</evidence>
<dbReference type="InterPro" id="IPR019775">
    <property type="entry name" value="WD40_repeat_CS"/>
</dbReference>
<dbReference type="Gene3D" id="2.130.10.10">
    <property type="entry name" value="YVTN repeat-like/Quinoprotein amine dehydrogenase"/>
    <property type="match status" value="1"/>
</dbReference>
<evidence type="ECO:0000259" key="9">
    <source>
        <dbReference type="PROSITE" id="PS50157"/>
    </source>
</evidence>